<sequence length="1254" mass="143633">MEASGHSKKEESVKSAILLNLSGEDAVEIYNSFKWDKEEDSKILEEVLKKFESYCNPRKNVTWERHVFNTRVQQPSESIDQYVTDLKLKSKSCEFGPLRDDLIRDRIVCGIRDDNVKRRLLREAKLTLQTALDICRASEVTLTQMKTLSSEKAVLVAAKSTRSRPTSKPGKNTSHKSLCGRCGNKRHRSEEDCPAMGELCRNCKRPNHFAKVCRTKKDTGQYSAGRNVSSVQQMDNDDTTDGNEFFVGVTNTPGKPLKNNSWTVNLSLESKTVTVQIDTGAQCNVMSQKTYSTLSKERLIKVKDNLVGFGGQKLRPIGRTQLECSYKSKFYVLEFFVTKENVPTLLGQDSLEELNLVKRIYSAKSETVDIMSEFDDVFTGLGCVKDVIHHIMVDPDVPPVVHPPRKVPVALRAKVKEELKRMEELDVIEKVTSPTQWVSSMVSILKNDKVRICLDPKDLNKAIRREHFPMRTVEDVVSQMPNAKVFSVLDASSGFWQIKLDKESSKLCTFNSPNGRYMFKRLPFGISSAPEVFQSVMSQVFDGIEGVEIVADDILVWGEDDNQHEHRLRQVLERARQMNVKLNKSKCQLRKSEIAYLGHVVGKEGLKIDHEKVRAITEMEAPTDKAGLQRFMGMVTYVSKFIPNLSQVSAPLRILLKKDVQWHWEENQEESFQNIKSVVSNTPVLKLFDVTKPVTLSVDASSEGLGAVILQDDQPVAYASRALTTSQKNYAQIEKEMLAIVFGCEKFHDFLFGQERVTVESDHKPLEAIFKKSLHETPHRLQQMLLRIQKYSLNVMYKPGTDIPIADALSRAFLKEENHCQNENDFEIDIIQLMPISEAKFKELQEATQADPTLQELRKLIESEWPSTRAETPLCVRPYWNIRNEISLNDNIVMRGDRFIVPKVMRSEMLKLIHNAHLGIETCKRRARDVLYWPQMNSDIEDVVTKCGICNKYQKSNMKEPLMPHEVPERPWAQIGGDLFEFNRVNYLILVDYYSGFFEISKLYDTRSSTIISQCKSQFARHGIPDKLITDNGPQFASSEFAQFAQQYNFTHMTSSPYHPQSNGMAERSVQTVKSLLRKALDDNNDPYLALLDFRNTPRDDTLGSPAQRLFGRRTKTLIPTSRKLLEPKTIQPQQVTQGLTKRRQKQKVYFDRNTRKLPQLKIGDSVRVQTDRGWFPAIVKGTASTPRSYIVQTPDGARYTRNRKHLRQTNETFVEEDDLEPFSQDTDPGTTETRSTTKRKRQRPFWHKDYVMT</sequence>
<dbReference type="Gene3D" id="4.10.60.10">
    <property type="entry name" value="Zinc finger, CCHC-type"/>
    <property type="match status" value="1"/>
</dbReference>
<dbReference type="Gene3D" id="3.30.70.270">
    <property type="match status" value="2"/>
</dbReference>
<dbReference type="InterPro" id="IPR000477">
    <property type="entry name" value="RT_dom"/>
</dbReference>
<dbReference type="Gene3D" id="3.30.420.10">
    <property type="entry name" value="Ribonuclease H-like superfamily/Ribonuclease H"/>
    <property type="match status" value="1"/>
</dbReference>
<evidence type="ECO:0000259" key="3">
    <source>
        <dbReference type="PROSITE" id="PS50994"/>
    </source>
</evidence>
<feature type="domain" description="Integrase catalytic" evidence="3">
    <location>
        <begin position="967"/>
        <end position="1136"/>
    </location>
</feature>
<feature type="region of interest" description="Disordered" evidence="1">
    <location>
        <begin position="157"/>
        <end position="178"/>
    </location>
</feature>
<evidence type="ECO:0000259" key="2">
    <source>
        <dbReference type="PROSITE" id="PS50878"/>
    </source>
</evidence>
<dbReference type="FunFam" id="3.30.70.270:FF:000026">
    <property type="entry name" value="Transposon Ty3-G Gag-Pol polyprotein"/>
    <property type="match status" value="1"/>
</dbReference>
<feature type="compositionally biased region" description="Polar residues" evidence="1">
    <location>
        <begin position="163"/>
        <end position="176"/>
    </location>
</feature>
<dbReference type="Pfam" id="PF17919">
    <property type="entry name" value="RT_RNaseH_2"/>
    <property type="match status" value="1"/>
</dbReference>
<dbReference type="FunFam" id="1.10.340.70:FF:000003">
    <property type="entry name" value="Protein CBG25708"/>
    <property type="match status" value="1"/>
</dbReference>
<evidence type="ECO:0000313" key="5">
    <source>
        <dbReference type="Proteomes" id="UP001152320"/>
    </source>
</evidence>
<dbReference type="SMART" id="SM00343">
    <property type="entry name" value="ZnF_C2HC"/>
    <property type="match status" value="2"/>
</dbReference>
<dbReference type="Proteomes" id="UP001152320">
    <property type="component" value="Chromosome 4"/>
</dbReference>
<feature type="region of interest" description="Disordered" evidence="1">
    <location>
        <begin position="1215"/>
        <end position="1243"/>
    </location>
</feature>
<protein>
    <recommendedName>
        <fullName evidence="6">Endonuclease</fullName>
    </recommendedName>
</protein>
<dbReference type="SUPFAM" id="SSF53098">
    <property type="entry name" value="Ribonuclease H-like"/>
    <property type="match status" value="1"/>
</dbReference>
<dbReference type="FunFam" id="3.30.420.10:FF:000063">
    <property type="entry name" value="Retrovirus-related Pol polyprotein from transposon 297-like Protein"/>
    <property type="match status" value="1"/>
</dbReference>
<dbReference type="InterPro" id="IPR043502">
    <property type="entry name" value="DNA/RNA_pol_sf"/>
</dbReference>
<dbReference type="Pfam" id="PF00665">
    <property type="entry name" value="rve"/>
    <property type="match status" value="1"/>
</dbReference>
<dbReference type="Gene3D" id="2.40.70.10">
    <property type="entry name" value="Acid Proteases"/>
    <property type="match status" value="1"/>
</dbReference>
<dbReference type="GO" id="GO:0015074">
    <property type="term" value="P:DNA integration"/>
    <property type="evidence" value="ECO:0007669"/>
    <property type="project" value="InterPro"/>
</dbReference>
<dbReference type="Gene3D" id="3.10.10.10">
    <property type="entry name" value="HIV Type 1 Reverse Transcriptase, subunit A, domain 1"/>
    <property type="match status" value="1"/>
</dbReference>
<dbReference type="Pfam" id="PF00078">
    <property type="entry name" value="RVT_1"/>
    <property type="match status" value="1"/>
</dbReference>
<keyword evidence="5" id="KW-1185">Reference proteome</keyword>
<evidence type="ECO:0000313" key="4">
    <source>
        <dbReference type="EMBL" id="KAJ8043895.1"/>
    </source>
</evidence>
<dbReference type="GO" id="GO:0003676">
    <property type="term" value="F:nucleic acid binding"/>
    <property type="evidence" value="ECO:0007669"/>
    <property type="project" value="InterPro"/>
</dbReference>
<dbReference type="OrthoDB" id="775972at2759"/>
<dbReference type="CDD" id="cd09274">
    <property type="entry name" value="RNase_HI_RT_Ty3"/>
    <property type="match status" value="1"/>
</dbReference>
<proteinExistence type="predicted"/>
<evidence type="ECO:0008006" key="6">
    <source>
        <dbReference type="Google" id="ProtNLM"/>
    </source>
</evidence>
<dbReference type="SUPFAM" id="SSF50630">
    <property type="entry name" value="Acid proteases"/>
    <property type="match status" value="1"/>
</dbReference>
<dbReference type="PROSITE" id="PS50994">
    <property type="entry name" value="INTEGRASE"/>
    <property type="match status" value="1"/>
</dbReference>
<dbReference type="EMBL" id="JAIZAY010000004">
    <property type="protein sequence ID" value="KAJ8043895.1"/>
    <property type="molecule type" value="Genomic_DNA"/>
</dbReference>
<dbReference type="Gene3D" id="1.10.340.70">
    <property type="match status" value="1"/>
</dbReference>
<dbReference type="CDD" id="cd01647">
    <property type="entry name" value="RT_LTR"/>
    <property type="match status" value="1"/>
</dbReference>
<dbReference type="InterPro" id="IPR036397">
    <property type="entry name" value="RNaseH_sf"/>
</dbReference>
<reference evidence="4" key="1">
    <citation type="submission" date="2021-10" db="EMBL/GenBank/DDBJ databases">
        <title>Tropical sea cucumber genome reveals ecological adaptation and Cuvierian tubules defense mechanism.</title>
        <authorList>
            <person name="Chen T."/>
        </authorList>
    </citation>
    <scope>NUCLEOTIDE SEQUENCE</scope>
    <source>
        <strain evidence="4">Nanhai2018</strain>
        <tissue evidence="4">Muscle</tissue>
    </source>
</reference>
<dbReference type="InterPro" id="IPR050951">
    <property type="entry name" value="Retrovirus_Pol_polyprotein"/>
</dbReference>
<dbReference type="InterPro" id="IPR012337">
    <property type="entry name" value="RNaseH-like_sf"/>
</dbReference>
<dbReference type="PROSITE" id="PS50878">
    <property type="entry name" value="RT_POL"/>
    <property type="match status" value="1"/>
</dbReference>
<dbReference type="PANTHER" id="PTHR37984">
    <property type="entry name" value="PROTEIN CBG26694"/>
    <property type="match status" value="1"/>
</dbReference>
<evidence type="ECO:0000256" key="1">
    <source>
        <dbReference type="SAM" id="MobiDB-lite"/>
    </source>
</evidence>
<dbReference type="AlphaFoldDB" id="A0A9Q1CFV2"/>
<dbReference type="SUPFAM" id="SSF56672">
    <property type="entry name" value="DNA/RNA polymerases"/>
    <property type="match status" value="1"/>
</dbReference>
<dbReference type="InterPro" id="IPR021109">
    <property type="entry name" value="Peptidase_aspartic_dom_sf"/>
</dbReference>
<dbReference type="InterPro" id="IPR001878">
    <property type="entry name" value="Znf_CCHC"/>
</dbReference>
<accession>A0A9Q1CFV2</accession>
<dbReference type="PANTHER" id="PTHR37984:SF8">
    <property type="entry name" value="CCHC-TYPE DOMAIN-CONTAINING PROTEIN"/>
    <property type="match status" value="1"/>
</dbReference>
<comment type="caution">
    <text evidence="4">The sequence shown here is derived from an EMBL/GenBank/DDBJ whole genome shotgun (WGS) entry which is preliminary data.</text>
</comment>
<organism evidence="4 5">
    <name type="scientific">Holothuria leucospilota</name>
    <name type="common">Black long sea cucumber</name>
    <name type="synonym">Mertensiothuria leucospilota</name>
    <dbReference type="NCBI Taxonomy" id="206669"/>
    <lineage>
        <taxon>Eukaryota</taxon>
        <taxon>Metazoa</taxon>
        <taxon>Echinodermata</taxon>
        <taxon>Eleutherozoa</taxon>
        <taxon>Echinozoa</taxon>
        <taxon>Holothuroidea</taxon>
        <taxon>Aspidochirotacea</taxon>
        <taxon>Aspidochirotida</taxon>
        <taxon>Holothuriidae</taxon>
        <taxon>Holothuria</taxon>
    </lineage>
</organism>
<gene>
    <name evidence="4" type="ORF">HOLleu_11199</name>
</gene>
<dbReference type="InterPro" id="IPR001584">
    <property type="entry name" value="Integrase_cat-core"/>
</dbReference>
<name>A0A9Q1CFV2_HOLLE</name>
<feature type="domain" description="Reverse transcriptase" evidence="2">
    <location>
        <begin position="425"/>
        <end position="601"/>
    </location>
</feature>
<dbReference type="InterPro" id="IPR043128">
    <property type="entry name" value="Rev_trsase/Diguanyl_cyclase"/>
</dbReference>
<dbReference type="InterPro" id="IPR041588">
    <property type="entry name" value="Integrase_H2C2"/>
</dbReference>
<dbReference type="InterPro" id="IPR041577">
    <property type="entry name" value="RT_RNaseH_2"/>
</dbReference>
<dbReference type="Pfam" id="PF17921">
    <property type="entry name" value="Integrase_H2C2"/>
    <property type="match status" value="1"/>
</dbReference>
<dbReference type="GO" id="GO:0008270">
    <property type="term" value="F:zinc ion binding"/>
    <property type="evidence" value="ECO:0007669"/>
    <property type="project" value="InterPro"/>
</dbReference>